<dbReference type="Gene3D" id="1.25.40.380">
    <property type="entry name" value="Protein of unknown function DUF1810"/>
    <property type="match status" value="1"/>
</dbReference>
<dbReference type="RefSeq" id="WP_119788018.1">
    <property type="nucleotide sequence ID" value="NZ_QYUQ01000002.1"/>
</dbReference>
<protein>
    <submittedName>
        <fullName evidence="1">DUF1810 domain-containing protein</fullName>
    </submittedName>
</protein>
<dbReference type="Pfam" id="PF08837">
    <property type="entry name" value="DUF1810"/>
    <property type="match status" value="1"/>
</dbReference>
<dbReference type="OrthoDB" id="9801870at2"/>
<reference evidence="2" key="1">
    <citation type="submission" date="2018-09" db="EMBL/GenBank/DDBJ databases">
        <authorList>
            <person name="Zhu H."/>
        </authorList>
    </citation>
    <scope>NUCLEOTIDE SEQUENCE [LARGE SCALE GENOMIC DNA]</scope>
    <source>
        <strain evidence="2">K1S02-23</strain>
    </source>
</reference>
<organism evidence="1 2">
    <name type="scientific">Noviherbaspirillum sedimenti</name>
    <dbReference type="NCBI Taxonomy" id="2320865"/>
    <lineage>
        <taxon>Bacteria</taxon>
        <taxon>Pseudomonadati</taxon>
        <taxon>Pseudomonadota</taxon>
        <taxon>Betaproteobacteria</taxon>
        <taxon>Burkholderiales</taxon>
        <taxon>Oxalobacteraceae</taxon>
        <taxon>Noviherbaspirillum</taxon>
    </lineage>
</organism>
<evidence type="ECO:0000313" key="2">
    <source>
        <dbReference type="Proteomes" id="UP000266327"/>
    </source>
</evidence>
<dbReference type="PIRSF" id="PIRSF008546">
    <property type="entry name" value="UCP008546"/>
    <property type="match status" value="1"/>
</dbReference>
<dbReference type="AlphaFoldDB" id="A0A3A3GD06"/>
<accession>A0A3A3GD06</accession>
<sequence length="143" mass="16583">MNDPYELQRFVLAQERVYENVLSELRAGCKQSHWMWFIFPQIKGLGHSDLARKFSIASLDEARAYLRHPVLGTRLREYSRLVAETSGKSAEEIFGYPDYMKFHSSMTLFAHATEDNRVFHDCLRKYFGGKEDPLTLAQMGGEQ</sequence>
<dbReference type="InterPro" id="IPR036287">
    <property type="entry name" value="Rv1873-like_sf"/>
</dbReference>
<proteinExistence type="predicted"/>
<gene>
    <name evidence="1" type="ORF">D3878_19620</name>
</gene>
<dbReference type="InterPro" id="IPR014937">
    <property type="entry name" value="DUF1810"/>
</dbReference>
<evidence type="ECO:0000313" key="1">
    <source>
        <dbReference type="EMBL" id="RJG04542.1"/>
    </source>
</evidence>
<name>A0A3A3GD06_9BURK</name>
<dbReference type="Proteomes" id="UP000266327">
    <property type="component" value="Unassembled WGS sequence"/>
</dbReference>
<dbReference type="EMBL" id="QYUQ01000002">
    <property type="protein sequence ID" value="RJG04542.1"/>
    <property type="molecule type" value="Genomic_DNA"/>
</dbReference>
<dbReference type="SUPFAM" id="SSF140736">
    <property type="entry name" value="Rv1873-like"/>
    <property type="match status" value="1"/>
</dbReference>
<comment type="caution">
    <text evidence="1">The sequence shown here is derived from an EMBL/GenBank/DDBJ whole genome shotgun (WGS) entry which is preliminary data.</text>
</comment>
<keyword evidence="2" id="KW-1185">Reference proteome</keyword>